<dbReference type="HAMAP" id="MF_01145">
    <property type="entry name" value="Foldase_PrsA"/>
    <property type="match status" value="1"/>
</dbReference>
<protein>
    <recommendedName>
        <fullName evidence="12">Foldase protein PrsA</fullName>
        <ecNumber evidence="12">5.2.1.8</ecNumber>
    </recommendedName>
</protein>
<sequence>MKKGALNTMKKTNKLLVGIVTLASVVTLAACNSTSNNTNVITMKGDTITVSDFFNEAKHSTTSQQTMLNLVLTRVFEAQYGKKVSNKEVDKAYNKTAEQYGSSFSNALAGAGLTPESYKGQIRTTMLVEYAVKEMAKKDLTEANYKKAFEAYSPKMTTQVITLDSEEAAKTVLGEAKTEGADFAAIAKEKTTAADKKIDYSFDSGSSILTADVIKAATGLKEGDVSEVISVLDPATYQSKFYIVKVTKKAEKKSDWKHYKKRLKDIILDEKTKDTNFQNKVIAKELDKANVKIKDQAFANILAQYASTDKSGQTGKDKNGTKSDVAPAETPETGDAPAPSEEAPASEPAAE</sequence>
<dbReference type="SUPFAM" id="SSF54534">
    <property type="entry name" value="FKBP-like"/>
    <property type="match status" value="1"/>
</dbReference>
<keyword evidence="17" id="KW-1185">Reference proteome</keyword>
<comment type="caution">
    <text evidence="16">The sequence shown here is derived from an EMBL/GenBank/DDBJ whole genome shotgun (WGS) entry which is preliminary data.</text>
</comment>
<feature type="chain" id="PRO_5038674000" description="Foldase protein PrsA" evidence="14">
    <location>
        <begin position="30"/>
        <end position="351"/>
    </location>
</feature>
<feature type="signal peptide" evidence="14">
    <location>
        <begin position="1"/>
        <end position="29"/>
    </location>
</feature>
<evidence type="ECO:0000256" key="12">
    <source>
        <dbReference type="HAMAP-Rule" id="MF_01145"/>
    </source>
</evidence>
<dbReference type="GO" id="GO:0005886">
    <property type="term" value="C:plasma membrane"/>
    <property type="evidence" value="ECO:0007669"/>
    <property type="project" value="UniProtKB-SubCell"/>
</dbReference>
<dbReference type="PROSITE" id="PS50198">
    <property type="entry name" value="PPIC_PPIASE_2"/>
    <property type="match status" value="1"/>
</dbReference>
<comment type="subcellular location">
    <subcellularLocation>
        <location evidence="3 12">Cell membrane</location>
        <topology evidence="3 12">Lipid-anchor</topology>
    </subcellularLocation>
</comment>
<dbReference type="eggNOG" id="COG0760">
    <property type="taxonomic scope" value="Bacteria"/>
</dbReference>
<evidence type="ECO:0000256" key="5">
    <source>
        <dbReference type="ARBA" id="ARBA00022475"/>
    </source>
</evidence>
<evidence type="ECO:0000256" key="7">
    <source>
        <dbReference type="ARBA" id="ARBA00023110"/>
    </source>
</evidence>
<feature type="compositionally biased region" description="Low complexity" evidence="13">
    <location>
        <begin position="336"/>
        <end position="351"/>
    </location>
</feature>
<dbReference type="Gene3D" id="1.10.4030.10">
    <property type="entry name" value="Porin chaperone SurA, peptide-binding domain"/>
    <property type="match status" value="1"/>
</dbReference>
<dbReference type="Proteomes" id="UP000003330">
    <property type="component" value="Unassembled WGS sequence"/>
</dbReference>
<dbReference type="AlphaFoldDB" id="G5K5Z8"/>
<feature type="region of interest" description="Disordered" evidence="13">
    <location>
        <begin position="309"/>
        <end position="351"/>
    </location>
</feature>
<feature type="domain" description="PpiC" evidence="15">
    <location>
        <begin position="153"/>
        <end position="248"/>
    </location>
</feature>
<dbReference type="InterPro" id="IPR027304">
    <property type="entry name" value="Trigger_fact/SurA_dom_sf"/>
</dbReference>
<dbReference type="GO" id="GO:0006457">
    <property type="term" value="P:protein folding"/>
    <property type="evidence" value="ECO:0007669"/>
    <property type="project" value="UniProtKB-UniRule"/>
</dbReference>
<dbReference type="EMBL" id="AEUX02000008">
    <property type="protein sequence ID" value="EHI68585.1"/>
    <property type="molecule type" value="Genomic_DNA"/>
</dbReference>
<comment type="catalytic activity">
    <reaction evidence="1 12">
        <text>[protein]-peptidylproline (omega=180) = [protein]-peptidylproline (omega=0)</text>
        <dbReference type="Rhea" id="RHEA:16237"/>
        <dbReference type="Rhea" id="RHEA-COMP:10747"/>
        <dbReference type="Rhea" id="RHEA-COMP:10748"/>
        <dbReference type="ChEBI" id="CHEBI:83833"/>
        <dbReference type="ChEBI" id="CHEBI:83834"/>
        <dbReference type="EC" id="5.2.1.8"/>
    </reaction>
</comment>
<reference evidence="16 17" key="1">
    <citation type="journal article" date="2014" name="Int. J. Syst. Evol. Microbiol.">
        <title>Phylogenomics and the dynamic genome evolution of the genus Streptococcus.</title>
        <authorList>
            <consortium name="The Broad Institute Genome Sequencing Platform"/>
            <person name="Richards V.P."/>
            <person name="Palmer S.R."/>
            <person name="Pavinski Bitar P.D."/>
            <person name="Qin X."/>
            <person name="Weinstock G.M."/>
            <person name="Highlander S.K."/>
            <person name="Town C.D."/>
            <person name="Burne R.A."/>
            <person name="Stanhope M.J."/>
        </authorList>
    </citation>
    <scope>NUCLEOTIDE SEQUENCE [LARGE SCALE GENOMIC DNA]</scope>
    <source>
        <strain evidence="16 17">707-05</strain>
    </source>
</reference>
<name>G5K5Z8_9STRE</name>
<keyword evidence="5 12" id="KW-1003">Cell membrane</keyword>
<dbReference type="NCBIfam" id="NF002361">
    <property type="entry name" value="PRK01326.1"/>
    <property type="match status" value="1"/>
</dbReference>
<proteinExistence type="inferred from homology"/>
<evidence type="ECO:0000256" key="1">
    <source>
        <dbReference type="ARBA" id="ARBA00000971"/>
    </source>
</evidence>
<evidence type="ECO:0000256" key="3">
    <source>
        <dbReference type="ARBA" id="ARBA00004193"/>
    </source>
</evidence>
<evidence type="ECO:0000256" key="9">
    <source>
        <dbReference type="ARBA" id="ARBA00023139"/>
    </source>
</evidence>
<dbReference type="EC" id="5.2.1.8" evidence="12"/>
<organism evidence="16 17">
    <name type="scientific">Streptococcus ictaluri 707-05</name>
    <dbReference type="NCBI Taxonomy" id="764299"/>
    <lineage>
        <taxon>Bacteria</taxon>
        <taxon>Bacillati</taxon>
        <taxon>Bacillota</taxon>
        <taxon>Bacilli</taxon>
        <taxon>Lactobacillales</taxon>
        <taxon>Streptococcaceae</taxon>
        <taxon>Streptococcus</taxon>
    </lineage>
</organism>
<accession>G5K5Z8</accession>
<evidence type="ECO:0000313" key="17">
    <source>
        <dbReference type="Proteomes" id="UP000003330"/>
    </source>
</evidence>
<evidence type="ECO:0000256" key="2">
    <source>
        <dbReference type="ARBA" id="ARBA00003828"/>
    </source>
</evidence>
<evidence type="ECO:0000256" key="10">
    <source>
        <dbReference type="ARBA" id="ARBA00023235"/>
    </source>
</evidence>
<comment type="function">
    <text evidence="2 12">Plays a major role in protein secretion by helping the post-translocational extracellular folding of several secreted proteins.</text>
</comment>
<keyword evidence="8 12" id="KW-0472">Membrane</keyword>
<dbReference type="InterPro" id="IPR000297">
    <property type="entry name" value="PPIase_PpiC"/>
</dbReference>
<dbReference type="PANTHER" id="PTHR47245">
    <property type="entry name" value="PEPTIDYLPROLYL ISOMERASE"/>
    <property type="match status" value="1"/>
</dbReference>
<evidence type="ECO:0000256" key="6">
    <source>
        <dbReference type="ARBA" id="ARBA00022729"/>
    </source>
</evidence>
<evidence type="ECO:0000259" key="15">
    <source>
        <dbReference type="PROSITE" id="PS50198"/>
    </source>
</evidence>
<evidence type="ECO:0000256" key="8">
    <source>
        <dbReference type="ARBA" id="ARBA00023136"/>
    </source>
</evidence>
<dbReference type="Pfam" id="PF13145">
    <property type="entry name" value="Rotamase_2"/>
    <property type="match status" value="1"/>
</dbReference>
<keyword evidence="9 12" id="KW-0564">Palmitate</keyword>
<gene>
    <name evidence="12" type="primary">prsA</name>
    <name evidence="16" type="ORF">STRIC_0485</name>
</gene>
<dbReference type="InterPro" id="IPR050245">
    <property type="entry name" value="PrsA_foldase"/>
</dbReference>
<evidence type="ECO:0000256" key="14">
    <source>
        <dbReference type="SAM" id="SignalP"/>
    </source>
</evidence>
<dbReference type="GO" id="GO:0003755">
    <property type="term" value="F:peptidyl-prolyl cis-trans isomerase activity"/>
    <property type="evidence" value="ECO:0007669"/>
    <property type="project" value="UniProtKB-UniRule"/>
</dbReference>
<dbReference type="PANTHER" id="PTHR47245:SF1">
    <property type="entry name" value="FOLDASE PROTEIN PRSA"/>
    <property type="match status" value="1"/>
</dbReference>
<comment type="similarity">
    <text evidence="4 12">Belongs to the PrsA family.</text>
</comment>
<keyword evidence="11 12" id="KW-0449">Lipoprotein</keyword>
<keyword evidence="7 12" id="KW-0697">Rotamase</keyword>
<dbReference type="SUPFAM" id="SSF109998">
    <property type="entry name" value="Triger factor/SurA peptide-binding domain-like"/>
    <property type="match status" value="1"/>
</dbReference>
<evidence type="ECO:0000313" key="16">
    <source>
        <dbReference type="EMBL" id="EHI68585.1"/>
    </source>
</evidence>
<keyword evidence="6 12" id="KW-0732">Signal</keyword>
<dbReference type="InterPro" id="IPR023059">
    <property type="entry name" value="Foldase_PrsA"/>
</dbReference>
<evidence type="ECO:0000256" key="11">
    <source>
        <dbReference type="ARBA" id="ARBA00023288"/>
    </source>
</evidence>
<dbReference type="STRING" id="764299.STRIC_0485"/>
<evidence type="ECO:0000256" key="4">
    <source>
        <dbReference type="ARBA" id="ARBA00006071"/>
    </source>
</evidence>
<dbReference type="PROSITE" id="PS51257">
    <property type="entry name" value="PROKAR_LIPOPROTEIN"/>
    <property type="match status" value="1"/>
</dbReference>
<keyword evidence="10 12" id="KW-0413">Isomerase</keyword>
<evidence type="ECO:0000256" key="13">
    <source>
        <dbReference type="SAM" id="MobiDB-lite"/>
    </source>
</evidence>